<feature type="compositionally biased region" description="Low complexity" evidence="1">
    <location>
        <begin position="52"/>
        <end position="77"/>
    </location>
</feature>
<evidence type="ECO:0000256" key="1">
    <source>
        <dbReference type="SAM" id="MobiDB-lite"/>
    </source>
</evidence>
<dbReference type="EMBL" id="BAAAVI010000010">
    <property type="protein sequence ID" value="GAA2860753.1"/>
    <property type="molecule type" value="Genomic_DNA"/>
</dbReference>
<comment type="caution">
    <text evidence="2">The sequence shown here is derived from an EMBL/GenBank/DDBJ whole genome shotgun (WGS) entry which is preliminary data.</text>
</comment>
<name>A0ABP6IA17_9ACTN</name>
<gene>
    <name evidence="2" type="ORF">GCM10010517_19410</name>
</gene>
<feature type="compositionally biased region" description="Low complexity" evidence="1">
    <location>
        <begin position="28"/>
        <end position="43"/>
    </location>
</feature>
<protein>
    <submittedName>
        <fullName evidence="2">Uncharacterized protein</fullName>
    </submittedName>
</protein>
<sequence>MIVALTALSHKAQKLRPSTSEAGTFHNGPAEPARPSARAPASAAGGGSRTEPGASAPPAAYPAGNGRAAARPGAREPGPGRGGASR</sequence>
<accession>A0ABP6IA17</accession>
<evidence type="ECO:0000313" key="3">
    <source>
        <dbReference type="Proteomes" id="UP001500831"/>
    </source>
</evidence>
<feature type="region of interest" description="Disordered" evidence="1">
    <location>
        <begin position="1"/>
        <end position="86"/>
    </location>
</feature>
<reference evidence="3" key="1">
    <citation type="journal article" date="2019" name="Int. J. Syst. Evol. Microbiol.">
        <title>The Global Catalogue of Microorganisms (GCM) 10K type strain sequencing project: providing services to taxonomists for standard genome sequencing and annotation.</title>
        <authorList>
            <consortium name="The Broad Institute Genomics Platform"/>
            <consortium name="The Broad Institute Genome Sequencing Center for Infectious Disease"/>
            <person name="Wu L."/>
            <person name="Ma J."/>
        </authorList>
    </citation>
    <scope>NUCLEOTIDE SEQUENCE [LARGE SCALE GENOMIC DNA]</scope>
    <source>
        <strain evidence="3">JCM 6242</strain>
    </source>
</reference>
<organism evidence="2 3">
    <name type="scientific">Streptosporangium fragile</name>
    <dbReference type="NCBI Taxonomy" id="46186"/>
    <lineage>
        <taxon>Bacteria</taxon>
        <taxon>Bacillati</taxon>
        <taxon>Actinomycetota</taxon>
        <taxon>Actinomycetes</taxon>
        <taxon>Streptosporangiales</taxon>
        <taxon>Streptosporangiaceae</taxon>
        <taxon>Streptosporangium</taxon>
    </lineage>
</organism>
<dbReference type="Proteomes" id="UP001500831">
    <property type="component" value="Unassembled WGS sequence"/>
</dbReference>
<keyword evidence="3" id="KW-1185">Reference proteome</keyword>
<proteinExistence type="predicted"/>
<evidence type="ECO:0000313" key="2">
    <source>
        <dbReference type="EMBL" id="GAA2860753.1"/>
    </source>
</evidence>